<dbReference type="AlphaFoldDB" id="A0AAE4SD60"/>
<accession>A0AAE4SD60</accession>
<dbReference type="RefSeq" id="WP_338098817.1">
    <property type="nucleotide sequence ID" value="NZ_JAWDKD010000005.1"/>
</dbReference>
<evidence type="ECO:0000313" key="1">
    <source>
        <dbReference type="EMBL" id="MDV0446424.1"/>
    </source>
</evidence>
<evidence type="ECO:0000313" key="2">
    <source>
        <dbReference type="Proteomes" id="UP001271789"/>
    </source>
</evidence>
<dbReference type="EMBL" id="JAWDKD010000005">
    <property type="protein sequence ID" value="MDV0446424.1"/>
    <property type="molecule type" value="Genomic_DNA"/>
</dbReference>
<keyword evidence="2" id="KW-1185">Reference proteome</keyword>
<dbReference type="Proteomes" id="UP001271789">
    <property type="component" value="Unassembled WGS sequence"/>
</dbReference>
<protein>
    <submittedName>
        <fullName evidence="1">Uncharacterized protein</fullName>
    </submittedName>
</protein>
<reference evidence="1" key="1">
    <citation type="submission" date="2023-06" db="EMBL/GenBank/DDBJ databases">
        <title>Genome sequence of Methanosarcinaceae archaeon Ag5.</title>
        <authorList>
            <person name="Protasov E."/>
            <person name="Platt K."/>
            <person name="Poehlein A."/>
            <person name="Daniel R."/>
            <person name="Brune A."/>
        </authorList>
    </citation>
    <scope>NUCLEOTIDE SEQUENCE</scope>
    <source>
        <strain evidence="1">Ag5</strain>
    </source>
</reference>
<name>A0AAE4SD60_9EURY</name>
<organism evidence="1 2">
    <name type="scientific">Methanolapillus africanus</name>
    <dbReference type="NCBI Taxonomy" id="3028297"/>
    <lineage>
        <taxon>Archaea</taxon>
        <taxon>Methanobacteriati</taxon>
        <taxon>Methanobacteriota</taxon>
        <taxon>Stenosarchaea group</taxon>
        <taxon>Methanomicrobia</taxon>
        <taxon>Methanosarcinales</taxon>
        <taxon>Methanosarcinaceae</taxon>
        <taxon>Methanolapillus</taxon>
    </lineage>
</organism>
<comment type="caution">
    <text evidence="1">The sequence shown here is derived from an EMBL/GenBank/DDBJ whole genome shotgun (WGS) entry which is preliminary data.</text>
</comment>
<sequence>MGLFNFETTPAKAVEMLGADNPAKVEKGIDFLVAGGADMVPFMVETFSKEVPMADKSKKHAQVAQHLYALLCKSEVPYQLSSEIVLTLVRKPATVSFDLSLLPRSMCEHSYTLLEETFRTGDVDTKKRTIPFLKMIRLQPSFLPILSPLLTRDSGIMEESLSLIPLVDGDLTPVSDALYGAMDVYPHGDAAMNAIIALKGRLPANVPMLNRFLDEVNTPLQKRAIYTTIALAEPEMVYSTGDEIGDEALYMLLERPILEDESARANTLELLEKKQQQGDQLSPKQLDLLWMILVNTDSNLTEERGMKFFGRIETSVRSLVFWYAQNGTQDEIICALKCTNYMKESGALICANLLPIYLGDDSLLLERAGYPAFKFIALVMKKHCGDEPLISALAKKMRDYCVMENLETPSEVMSILGTGDLSDVIEWSVKRIFESYGVGYDITYADEMLKGISDLVGFDKNVLNAFIRAVGFAYGYDSFENKPAPNNKEVVASINRLRTVNTPATSNFLHFISKKKDIMATCSDDEGNRISTIRLSFEDHRKLAQDELSRREFPGYSPQNYLKQKKY</sequence>
<gene>
    <name evidence="1" type="ORF">MsAg5_02570</name>
</gene>
<proteinExistence type="predicted"/>